<dbReference type="EMBL" id="CP114066">
    <property type="protein sequence ID" value="WAT21314.1"/>
    <property type="molecule type" value="Genomic_DNA"/>
</dbReference>
<sequence length="52" mass="5931">MAVSQSTTLKITCTQMKNRVMKEGETAKELNYEGEDMQAAVLRKQPDNVREQ</sequence>
<dbReference type="RefSeq" id="WP_263870811.1">
    <property type="nucleotide sequence ID" value="NZ_CP098738.1"/>
</dbReference>
<evidence type="ECO:0000313" key="1">
    <source>
        <dbReference type="EMBL" id="WAT21314.1"/>
    </source>
</evidence>
<keyword evidence="2" id="KW-1185">Reference proteome</keyword>
<proteinExistence type="predicted"/>
<organism evidence="1 2">
    <name type="scientific">Bacillus halotolerans</name>
    <dbReference type="NCBI Taxonomy" id="260554"/>
    <lineage>
        <taxon>Bacteria</taxon>
        <taxon>Bacillati</taxon>
        <taxon>Bacillota</taxon>
        <taxon>Bacilli</taxon>
        <taxon>Bacillales</taxon>
        <taxon>Bacillaceae</taxon>
        <taxon>Bacillus</taxon>
    </lineage>
</organism>
<accession>A0ABY7I147</accession>
<evidence type="ECO:0000313" key="2">
    <source>
        <dbReference type="Proteomes" id="UP001164713"/>
    </source>
</evidence>
<reference evidence="1" key="1">
    <citation type="submission" date="2022-12" db="EMBL/GenBank/DDBJ databases">
        <title>Genomic of Bacillus halotolerans.</title>
        <authorList>
            <person name="Xu G."/>
            <person name="Ding Y."/>
        </authorList>
    </citation>
    <scope>NUCLEOTIDE SEQUENCE</scope>
    <source>
        <strain evidence="1">B13</strain>
    </source>
</reference>
<protein>
    <submittedName>
        <fullName evidence="1">Uncharacterized protein</fullName>
    </submittedName>
</protein>
<name>A0ABY7I147_9BACI</name>
<dbReference type="Proteomes" id="UP001164713">
    <property type="component" value="Chromosome"/>
</dbReference>
<gene>
    <name evidence="1" type="ORF">O0R52_20595</name>
</gene>